<dbReference type="InterPro" id="IPR023485">
    <property type="entry name" value="Ptyr_pPase"/>
</dbReference>
<evidence type="ECO:0000313" key="2">
    <source>
        <dbReference type="EMBL" id="TWJ29261.1"/>
    </source>
</evidence>
<sequence>MTEQVLFVCHANLCRSPMAEYIARRALERWPVAVTSAGTDAVEGRPIHPYAAVITAARGIDASGFRSRPLRTDHLTEATLVLTATRRQRAVCVGLAPATVHRTFTLRQFARLAAVADPPRRAAGRPVRAAVEAAVRARSRLQPMPGTDDLVDPIGGTAADFQRCAEEIERSIAPIGVLIAAAG</sequence>
<proteinExistence type="predicted"/>
<reference evidence="2 3" key="1">
    <citation type="submission" date="2019-07" db="EMBL/GenBank/DDBJ databases">
        <title>R&amp;d 2014.</title>
        <authorList>
            <person name="Klenk H.-P."/>
        </authorList>
    </citation>
    <scope>NUCLEOTIDE SEQUENCE [LARGE SCALE GENOMIC DNA]</scope>
    <source>
        <strain evidence="2 3">DSM 43912</strain>
    </source>
</reference>
<comment type="caution">
    <text evidence="2">The sequence shown here is derived from an EMBL/GenBank/DDBJ whole genome shotgun (WGS) entry which is preliminary data.</text>
</comment>
<accession>A0A562WGY7</accession>
<dbReference type="Pfam" id="PF01451">
    <property type="entry name" value="LMWPc"/>
    <property type="match status" value="1"/>
</dbReference>
<dbReference type="SMART" id="SM00226">
    <property type="entry name" value="LMWPc"/>
    <property type="match status" value="1"/>
</dbReference>
<dbReference type="InterPro" id="IPR036196">
    <property type="entry name" value="Ptyr_pPase_sf"/>
</dbReference>
<feature type="domain" description="Phosphotyrosine protein phosphatase I" evidence="1">
    <location>
        <begin position="3"/>
        <end position="141"/>
    </location>
</feature>
<dbReference type="Proteomes" id="UP000319728">
    <property type="component" value="Unassembled WGS sequence"/>
</dbReference>
<keyword evidence="3" id="KW-1185">Reference proteome</keyword>
<dbReference type="EMBL" id="VLLP01000001">
    <property type="protein sequence ID" value="TWJ29261.1"/>
    <property type="molecule type" value="Genomic_DNA"/>
</dbReference>
<dbReference type="RefSeq" id="WP_145818041.1">
    <property type="nucleotide sequence ID" value="NZ_AP023438.1"/>
</dbReference>
<evidence type="ECO:0000313" key="3">
    <source>
        <dbReference type="Proteomes" id="UP000319728"/>
    </source>
</evidence>
<dbReference type="InterPro" id="IPR050438">
    <property type="entry name" value="LMW_PTPase"/>
</dbReference>
<dbReference type="PANTHER" id="PTHR11717:SF31">
    <property type="entry name" value="LOW MOLECULAR WEIGHT PROTEIN-TYROSINE-PHOSPHATASE ETP-RELATED"/>
    <property type="match status" value="1"/>
</dbReference>
<name>A0A562WGY7_9ACTN</name>
<dbReference type="OrthoDB" id="9784339at2"/>
<dbReference type="PANTHER" id="PTHR11717">
    <property type="entry name" value="LOW MOLECULAR WEIGHT PROTEIN TYROSINE PHOSPHATASE"/>
    <property type="match status" value="1"/>
</dbReference>
<dbReference type="Gene3D" id="3.40.50.2300">
    <property type="match status" value="1"/>
</dbReference>
<dbReference type="GO" id="GO:0004725">
    <property type="term" value="F:protein tyrosine phosphatase activity"/>
    <property type="evidence" value="ECO:0007669"/>
    <property type="project" value="TreeGrafter"/>
</dbReference>
<organism evidence="2 3">
    <name type="scientific">Micromonospora sagamiensis</name>
    <dbReference type="NCBI Taxonomy" id="47875"/>
    <lineage>
        <taxon>Bacteria</taxon>
        <taxon>Bacillati</taxon>
        <taxon>Actinomycetota</taxon>
        <taxon>Actinomycetes</taxon>
        <taxon>Micromonosporales</taxon>
        <taxon>Micromonosporaceae</taxon>
        <taxon>Micromonospora</taxon>
    </lineage>
</organism>
<dbReference type="AlphaFoldDB" id="A0A562WGY7"/>
<dbReference type="SUPFAM" id="SSF52788">
    <property type="entry name" value="Phosphotyrosine protein phosphatases I"/>
    <property type="match status" value="1"/>
</dbReference>
<evidence type="ECO:0000259" key="1">
    <source>
        <dbReference type="SMART" id="SM00226"/>
    </source>
</evidence>
<protein>
    <submittedName>
        <fullName evidence="2">Protein-tyrosine phosphatase</fullName>
    </submittedName>
</protein>
<gene>
    <name evidence="2" type="ORF">JD81_02769</name>
</gene>